<dbReference type="RefSeq" id="WP_352066142.1">
    <property type="nucleotide sequence ID" value="NZ_JBEPAB010000063.1"/>
</dbReference>
<sequence length="121" mass="12359">MAVMVSHALEQGVLVVTVHDDPGSDGRAVLLTRISDLVKGHAPTSLVLVLDGPAADSAVGVVLRVHRLCSRLGLVMSVATHSAPVRRLLEADADAGGTRLVVLARADTAIRLTAAALTAAA</sequence>
<name>A0ABV1UKM5_9ACTN</name>
<dbReference type="EMBL" id="JBEPAZ010000097">
    <property type="protein sequence ID" value="MER6434289.1"/>
    <property type="molecule type" value="Genomic_DNA"/>
</dbReference>
<evidence type="ECO:0000313" key="2">
    <source>
        <dbReference type="Proteomes" id="UP001470023"/>
    </source>
</evidence>
<accession>A0ABV1UKM5</accession>
<gene>
    <name evidence="1" type="ORF">ABT272_42500</name>
</gene>
<reference evidence="1 2" key="1">
    <citation type="submission" date="2024-06" db="EMBL/GenBank/DDBJ databases">
        <title>The Natural Products Discovery Center: Release of the First 8490 Sequenced Strains for Exploring Actinobacteria Biosynthetic Diversity.</title>
        <authorList>
            <person name="Kalkreuter E."/>
            <person name="Kautsar S.A."/>
            <person name="Yang D."/>
            <person name="Bader C.D."/>
            <person name="Teijaro C.N."/>
            <person name="Fluegel L."/>
            <person name="Davis C.M."/>
            <person name="Simpson J.R."/>
            <person name="Lauterbach L."/>
            <person name="Steele A.D."/>
            <person name="Gui C."/>
            <person name="Meng S."/>
            <person name="Li G."/>
            <person name="Viehrig K."/>
            <person name="Ye F."/>
            <person name="Su P."/>
            <person name="Kiefer A.F."/>
            <person name="Nichols A."/>
            <person name="Cepeda A.J."/>
            <person name="Yan W."/>
            <person name="Fan B."/>
            <person name="Jiang Y."/>
            <person name="Adhikari A."/>
            <person name="Zheng C.-J."/>
            <person name="Schuster L."/>
            <person name="Cowan T.M."/>
            <person name="Smanski M.J."/>
            <person name="Chevrette M.G."/>
            <person name="De Carvalho L.P.S."/>
            <person name="Shen B."/>
        </authorList>
    </citation>
    <scope>NUCLEOTIDE SEQUENCE [LARGE SCALE GENOMIC DNA]</scope>
    <source>
        <strain evidence="1 2">NPDC001166</strain>
    </source>
</reference>
<comment type="caution">
    <text evidence="1">The sequence shown here is derived from an EMBL/GenBank/DDBJ whole genome shotgun (WGS) entry which is preliminary data.</text>
</comment>
<protein>
    <recommendedName>
        <fullName evidence="3">STAS domain-containing protein</fullName>
    </recommendedName>
</protein>
<evidence type="ECO:0008006" key="3">
    <source>
        <dbReference type="Google" id="ProtNLM"/>
    </source>
</evidence>
<organism evidence="1 2">
    <name type="scientific">Streptomyces sp. 900105245</name>
    <dbReference type="NCBI Taxonomy" id="3154379"/>
    <lineage>
        <taxon>Bacteria</taxon>
        <taxon>Bacillati</taxon>
        <taxon>Actinomycetota</taxon>
        <taxon>Actinomycetes</taxon>
        <taxon>Kitasatosporales</taxon>
        <taxon>Streptomycetaceae</taxon>
        <taxon>Streptomyces</taxon>
    </lineage>
</organism>
<evidence type="ECO:0000313" key="1">
    <source>
        <dbReference type="EMBL" id="MER6434289.1"/>
    </source>
</evidence>
<proteinExistence type="predicted"/>
<dbReference type="Proteomes" id="UP001470023">
    <property type="component" value="Unassembled WGS sequence"/>
</dbReference>
<keyword evidence="2" id="KW-1185">Reference proteome</keyword>